<dbReference type="AlphaFoldDB" id="A0A6G9GWG8"/>
<name>A0A6G9GWG8_9ACTN</name>
<evidence type="ECO:0000313" key="3">
    <source>
        <dbReference type="Proteomes" id="UP000501179"/>
    </source>
</evidence>
<evidence type="ECO:0000313" key="2">
    <source>
        <dbReference type="EMBL" id="QIQ02351.1"/>
    </source>
</evidence>
<reference evidence="2 3" key="1">
    <citation type="submission" date="2020-03" db="EMBL/GenBank/DDBJ databases">
        <title>A novel species.</title>
        <authorList>
            <person name="Gao J."/>
        </authorList>
    </citation>
    <scope>NUCLEOTIDE SEQUENCE [LARGE SCALE GENOMIC DNA]</scope>
    <source>
        <strain evidence="2 3">QMT-12</strain>
    </source>
</reference>
<dbReference type="RefSeq" id="WP_167026196.1">
    <property type="nucleotide sequence ID" value="NZ_CP050177.1"/>
</dbReference>
<sequence length="79" mass="8661">MRRRSESVPFAFVAEAERFRSNVTPPPRQRPSPRQILGRSLTALAVVAAFAGSLLLGLPALQTDQTATHTHHTATVRSR</sequence>
<protein>
    <submittedName>
        <fullName evidence="2">Uncharacterized protein</fullName>
    </submittedName>
</protein>
<gene>
    <name evidence="2" type="ORF">HA039_08560</name>
</gene>
<dbReference type="EMBL" id="CP050177">
    <property type="protein sequence ID" value="QIQ02351.1"/>
    <property type="molecule type" value="Genomic_DNA"/>
</dbReference>
<keyword evidence="3" id="KW-1185">Reference proteome</keyword>
<proteinExistence type="predicted"/>
<dbReference type="KEGG" id="slia:HA039_08560"/>
<feature type="transmembrane region" description="Helical" evidence="1">
    <location>
        <begin position="36"/>
        <end position="58"/>
    </location>
</feature>
<accession>A0A6G9GWG8</accession>
<dbReference type="Proteomes" id="UP000501179">
    <property type="component" value="Chromosome"/>
</dbReference>
<keyword evidence="1" id="KW-0812">Transmembrane</keyword>
<organism evidence="2 3">
    <name type="scientific">Streptomyces liangshanensis</name>
    <dbReference type="NCBI Taxonomy" id="2717324"/>
    <lineage>
        <taxon>Bacteria</taxon>
        <taxon>Bacillati</taxon>
        <taxon>Actinomycetota</taxon>
        <taxon>Actinomycetes</taxon>
        <taxon>Kitasatosporales</taxon>
        <taxon>Streptomycetaceae</taxon>
        <taxon>Streptomyces</taxon>
    </lineage>
</organism>
<keyword evidence="1" id="KW-1133">Transmembrane helix</keyword>
<keyword evidence="1" id="KW-0472">Membrane</keyword>
<evidence type="ECO:0000256" key="1">
    <source>
        <dbReference type="SAM" id="Phobius"/>
    </source>
</evidence>